<gene>
    <name evidence="2" type="ORF">JAO13_39640</name>
</gene>
<dbReference type="InterPro" id="IPR029063">
    <property type="entry name" value="SAM-dependent_MTases_sf"/>
</dbReference>
<feature type="domain" description="Methyltransferase" evidence="1">
    <location>
        <begin position="104"/>
        <end position="206"/>
    </location>
</feature>
<dbReference type="Gene3D" id="3.40.50.150">
    <property type="entry name" value="Vaccinia Virus protein VP39"/>
    <property type="match status" value="1"/>
</dbReference>
<organism evidence="2 3">
    <name type="scientific">Burkholderia cepacia</name>
    <name type="common">Pseudomonas cepacia</name>
    <dbReference type="NCBI Taxonomy" id="292"/>
    <lineage>
        <taxon>Bacteria</taxon>
        <taxon>Pseudomonadati</taxon>
        <taxon>Pseudomonadota</taxon>
        <taxon>Betaproteobacteria</taxon>
        <taxon>Burkholderiales</taxon>
        <taxon>Burkholderiaceae</taxon>
        <taxon>Burkholderia</taxon>
        <taxon>Burkholderia cepacia complex</taxon>
    </lineage>
</organism>
<proteinExistence type="predicted"/>
<dbReference type="InterPro" id="IPR050723">
    <property type="entry name" value="CFA/CMAS"/>
</dbReference>
<name>A0A8I1AW76_BURCE</name>
<dbReference type="GO" id="GO:0032259">
    <property type="term" value="P:methylation"/>
    <property type="evidence" value="ECO:0007669"/>
    <property type="project" value="UniProtKB-KW"/>
</dbReference>
<keyword evidence="2" id="KW-0808">Transferase</keyword>
<dbReference type="RefSeq" id="WP_059554071.1">
    <property type="nucleotide sequence ID" value="NZ_CADDZZ010000036.1"/>
</dbReference>
<dbReference type="GO" id="GO:0008168">
    <property type="term" value="F:methyltransferase activity"/>
    <property type="evidence" value="ECO:0007669"/>
    <property type="project" value="UniProtKB-KW"/>
</dbReference>
<accession>A0A8I1AW76</accession>
<evidence type="ECO:0000259" key="1">
    <source>
        <dbReference type="Pfam" id="PF13649"/>
    </source>
</evidence>
<evidence type="ECO:0000313" key="3">
    <source>
        <dbReference type="Proteomes" id="UP000645612"/>
    </source>
</evidence>
<dbReference type="AlphaFoldDB" id="A0A8I1AW76"/>
<evidence type="ECO:0000313" key="2">
    <source>
        <dbReference type="EMBL" id="MBH9702559.1"/>
    </source>
</evidence>
<dbReference type="PANTHER" id="PTHR43667">
    <property type="entry name" value="CYCLOPROPANE-FATTY-ACYL-PHOSPHOLIPID SYNTHASE"/>
    <property type="match status" value="1"/>
</dbReference>
<protein>
    <submittedName>
        <fullName evidence="2">Class I SAM-dependent methyltransferase</fullName>
    </submittedName>
</protein>
<dbReference type="InterPro" id="IPR041698">
    <property type="entry name" value="Methyltransf_25"/>
</dbReference>
<dbReference type="SUPFAM" id="SSF53335">
    <property type="entry name" value="S-adenosyl-L-methionine-dependent methyltransferases"/>
    <property type="match status" value="1"/>
</dbReference>
<sequence length="320" mass="36721">MSNLSTDTTAASTLPLNHRGSMPFVAIRGPERSDYESRVVQAYQDDPQNWSKAIGNRLWFQFGVYDHFQSPGPIDLDESGLRYFERQLEIAGLEMPDDKPVNRILDIGCGWGTVLRDLAERFPDCHRLDGINISDRQLEYCAEMNAARGLSDRIKLFRCNALDIDLLPDIERPYDLAIMRGVISHFPYDLFEMVMAKLRQRLTPTGTVIISDNLYNVDLSEYRSDTPDMVDRLACKYRKTPAYLRQVFEQSGFSVKDMRILPDRTDATRWLLSVQDNIERHFPTGAVGALEELRVMCESLAVAIVKHQVSIYSFVLERDR</sequence>
<dbReference type="CDD" id="cd02440">
    <property type="entry name" value="AdoMet_MTases"/>
    <property type="match status" value="1"/>
</dbReference>
<dbReference type="Pfam" id="PF13649">
    <property type="entry name" value="Methyltransf_25"/>
    <property type="match status" value="1"/>
</dbReference>
<dbReference type="PANTHER" id="PTHR43667:SF2">
    <property type="entry name" value="FATTY ACID C-METHYL TRANSFERASE"/>
    <property type="match status" value="1"/>
</dbReference>
<comment type="caution">
    <text evidence="2">The sequence shown here is derived from an EMBL/GenBank/DDBJ whole genome shotgun (WGS) entry which is preliminary data.</text>
</comment>
<dbReference type="Proteomes" id="UP000645612">
    <property type="component" value="Unassembled WGS sequence"/>
</dbReference>
<reference evidence="2" key="1">
    <citation type="submission" date="2020-12" db="EMBL/GenBank/DDBJ databases">
        <title>Burkholderia cepacia complex in Mexico.</title>
        <authorList>
            <person name="Estrada P."/>
        </authorList>
    </citation>
    <scope>NUCLEOTIDE SEQUENCE</scope>
    <source>
        <strain evidence="2">871</strain>
    </source>
</reference>
<dbReference type="EMBL" id="JAEDXG010000078">
    <property type="protein sequence ID" value="MBH9702559.1"/>
    <property type="molecule type" value="Genomic_DNA"/>
</dbReference>
<keyword evidence="2" id="KW-0489">Methyltransferase</keyword>